<dbReference type="InterPro" id="IPR014948">
    <property type="entry name" value="BrxA"/>
</dbReference>
<reference evidence="1 2" key="1">
    <citation type="submission" date="2021-03" db="EMBL/GenBank/DDBJ databases">
        <title>Aliifodinibius sp. nov., a new bacterium isolated from saline soil.</title>
        <authorList>
            <person name="Galisteo C."/>
            <person name="De La Haba R."/>
            <person name="Sanchez-Porro C."/>
            <person name="Ventosa A."/>
        </authorList>
    </citation>
    <scope>NUCLEOTIDE SEQUENCE [LARGE SCALE GENOMIC DNA]</scope>
    <source>
        <strain evidence="1 2">1BSP15-2V2</strain>
    </source>
</reference>
<evidence type="ECO:0000313" key="1">
    <source>
        <dbReference type="EMBL" id="MCW9705234.1"/>
    </source>
</evidence>
<dbReference type="Pfam" id="PF08849">
    <property type="entry name" value="BrxA"/>
    <property type="match status" value="1"/>
</dbReference>
<dbReference type="RefSeq" id="WP_265763897.1">
    <property type="nucleotide sequence ID" value="NZ_JAGGJA010000001.1"/>
</dbReference>
<gene>
    <name evidence="1" type="ORF">J6I44_00140</name>
</gene>
<evidence type="ECO:0000313" key="2">
    <source>
        <dbReference type="Proteomes" id="UP001207918"/>
    </source>
</evidence>
<dbReference type="EMBL" id="JAGGJA010000001">
    <property type="protein sequence ID" value="MCW9705234.1"/>
    <property type="molecule type" value="Genomic_DNA"/>
</dbReference>
<dbReference type="InterPro" id="IPR023137">
    <property type="entry name" value="BrxA_sf"/>
</dbReference>
<dbReference type="Proteomes" id="UP001207918">
    <property type="component" value="Unassembled WGS sequence"/>
</dbReference>
<protein>
    <submittedName>
        <fullName evidence="1">DUF1819 family protein</fullName>
    </submittedName>
</protein>
<dbReference type="Gene3D" id="1.10.3540.10">
    <property type="entry name" value="uncharacterized protein from magnetospirillum magneticum domain"/>
    <property type="match status" value="1"/>
</dbReference>
<proteinExistence type="predicted"/>
<accession>A0ABT3PJ78</accession>
<sequence>MATQTKYRFSFTGASAMIPEFIKVAQLVVEGAQVDELDDKTMGREKLETNRRQFRELKHRIKNLTLHQIEILATGNIEEQKQITHLALCKTYGIYKDFVTEVIAEKVQVFDYSLTDLDYNTFISSKKIDHPELEDSAPTTQKKVKQVIFRMLKQVGLLNSVSEAVIQTPMLHSGVEQAVISEDPNLLTYFLYDQNRIDELV</sequence>
<keyword evidence="2" id="KW-1185">Reference proteome</keyword>
<name>A0ABT3PJ78_9BACT</name>
<organism evidence="1 2">
    <name type="scientific">Fodinibius salsisoli</name>
    <dbReference type="NCBI Taxonomy" id="2820877"/>
    <lineage>
        <taxon>Bacteria</taxon>
        <taxon>Pseudomonadati</taxon>
        <taxon>Balneolota</taxon>
        <taxon>Balneolia</taxon>
        <taxon>Balneolales</taxon>
        <taxon>Balneolaceae</taxon>
        <taxon>Fodinibius</taxon>
    </lineage>
</organism>
<comment type="caution">
    <text evidence="1">The sequence shown here is derived from an EMBL/GenBank/DDBJ whole genome shotgun (WGS) entry which is preliminary data.</text>
</comment>